<dbReference type="PATRIC" id="fig|665952.3.peg.2802"/>
<dbReference type="EMBL" id="ACWF01000143">
    <property type="protein sequence ID" value="EHL74907.1"/>
    <property type="molecule type" value="Genomic_DNA"/>
</dbReference>
<sequence length="68" mass="7699">MASNEKEKYAYFPFVFSAYTVTLGLIYSPKVYVGSAFLGPIFTPMLFLLLGVVAGILMRIFLLHFQKK</sequence>
<organism evidence="2 3">
    <name type="scientific">Bacillus smithii 7_3_47FAA</name>
    <dbReference type="NCBI Taxonomy" id="665952"/>
    <lineage>
        <taxon>Bacteria</taxon>
        <taxon>Bacillati</taxon>
        <taxon>Bacillota</taxon>
        <taxon>Bacilli</taxon>
        <taxon>Bacillales</taxon>
        <taxon>Bacillaceae</taxon>
        <taxon>Bacillus</taxon>
    </lineage>
</organism>
<evidence type="ECO:0000313" key="3">
    <source>
        <dbReference type="Proteomes" id="UP000011747"/>
    </source>
</evidence>
<keyword evidence="1" id="KW-0472">Membrane</keyword>
<protein>
    <submittedName>
        <fullName evidence="2">Uncharacterized protein</fullName>
    </submittedName>
</protein>
<evidence type="ECO:0000313" key="2">
    <source>
        <dbReference type="EMBL" id="EHL74907.1"/>
    </source>
</evidence>
<evidence type="ECO:0000256" key="1">
    <source>
        <dbReference type="SAM" id="Phobius"/>
    </source>
</evidence>
<proteinExistence type="predicted"/>
<feature type="transmembrane region" description="Helical" evidence="1">
    <location>
        <begin position="41"/>
        <end position="62"/>
    </location>
</feature>
<dbReference type="AlphaFoldDB" id="G9QNT5"/>
<keyword evidence="1" id="KW-0812">Transmembrane</keyword>
<keyword evidence="1" id="KW-1133">Transmembrane helix</keyword>
<gene>
    <name evidence="2" type="ORF">HMPREF1015_03170</name>
</gene>
<name>G9QNT5_9BACI</name>
<dbReference type="HOGENOM" id="CLU_2785316_0_0_9"/>
<reference evidence="2 3" key="1">
    <citation type="submission" date="2011-09" db="EMBL/GenBank/DDBJ databases">
        <title>The Genome Sequence of Bacillus smithii 7_3_47FAA.</title>
        <authorList>
            <consortium name="The Broad Institute Genome Sequencing Platform"/>
            <person name="Earl A."/>
            <person name="Ward D."/>
            <person name="Feldgarden M."/>
            <person name="Gevers D."/>
            <person name="Daigneault M."/>
            <person name="Strauss J."/>
            <person name="Allen-Vercoe E."/>
            <person name="Young S.K."/>
            <person name="Zeng Q."/>
            <person name="Gargeya S."/>
            <person name="Fitzgerald M."/>
            <person name="Haas B."/>
            <person name="Abouelleil A."/>
            <person name="Alvarado L."/>
            <person name="Arachchi H.M."/>
            <person name="Berlin A."/>
            <person name="Brown A."/>
            <person name="Chapman S.B."/>
            <person name="Chen Z."/>
            <person name="Dunbar C."/>
            <person name="Freedman E."/>
            <person name="Gearin G."/>
            <person name="Goldberg J."/>
            <person name="Griggs A."/>
            <person name="Gujja S."/>
            <person name="Heiman D."/>
            <person name="Howarth C."/>
            <person name="Larson L."/>
            <person name="Lui A."/>
            <person name="MacDonald P.J.P."/>
            <person name="Montmayeur A."/>
            <person name="Murphy C."/>
            <person name="Neiman D."/>
            <person name="Pearson M."/>
            <person name="Priest M."/>
            <person name="Roberts A."/>
            <person name="Saif S."/>
            <person name="Shea T."/>
            <person name="Shenoy N."/>
            <person name="Sisk P."/>
            <person name="Stolte C."/>
            <person name="Sykes S."/>
            <person name="Wortman J."/>
            <person name="Nusbaum C."/>
            <person name="Birren B."/>
        </authorList>
    </citation>
    <scope>NUCLEOTIDE SEQUENCE [LARGE SCALE GENOMIC DNA]</scope>
    <source>
        <strain evidence="2 3">7_3_47FAA</strain>
    </source>
</reference>
<dbReference type="RefSeq" id="WP_003354997.1">
    <property type="nucleotide sequence ID" value="NZ_JH414762.1"/>
</dbReference>
<keyword evidence="3" id="KW-1185">Reference proteome</keyword>
<comment type="caution">
    <text evidence="2">The sequence shown here is derived from an EMBL/GenBank/DDBJ whole genome shotgun (WGS) entry which is preliminary data.</text>
</comment>
<accession>G9QNT5</accession>
<dbReference type="Proteomes" id="UP000011747">
    <property type="component" value="Unassembled WGS sequence"/>
</dbReference>
<feature type="transmembrane region" description="Helical" evidence="1">
    <location>
        <begin position="9"/>
        <end position="29"/>
    </location>
</feature>